<dbReference type="Pfam" id="PF05460">
    <property type="entry name" value="ORC6"/>
    <property type="match status" value="1"/>
</dbReference>
<evidence type="ECO:0000256" key="3">
    <source>
        <dbReference type="ARBA" id="ARBA00022705"/>
    </source>
</evidence>
<sequence length="375" mass="42033">MNRSVEPNLISLVPSLNAQLPLQLVELAGSLLAQSRHRASTLKGEEELARGYACAHIACERLKTSLDLPQITPRPPIPPRIYRRLYTHLDKILPTIIPGLKTPSKARGTPSRGGTTPGTGRSNRSGRATPSRRVIQNIGERTPSKSTGRAAQFIAIETKLPPWVHPTIRSLCANEWGNQKLVPTILAGIESIVVPGGKRSLDPWITDNFAPLLAAVALLVRTRQSVIAHGGELEEVEVNLAKKEIIKGMSRARTEVEMPRMDEEEAWEGYEPVTRELIETAVSRVLEHGWHEGDWYRALDSIYNEGRGDHDFEMQEGPARPRTPEGIKERKADSMFQDEWDFLTDVKREEFKVWKDKMLVRIEELEKNGAMDVDG</sequence>
<feature type="region of interest" description="Disordered" evidence="6">
    <location>
        <begin position="98"/>
        <end position="147"/>
    </location>
</feature>
<reference evidence="8" key="1">
    <citation type="submission" date="2022-07" db="EMBL/GenBank/DDBJ databases">
        <title>Draft genome sequence of Zalerion maritima ATCC 34329, a (micro)plastics degrading marine fungus.</title>
        <authorList>
            <person name="Paco A."/>
            <person name="Goncalves M.F.M."/>
            <person name="Rocha-Santos T.A.P."/>
            <person name="Alves A."/>
        </authorList>
    </citation>
    <scope>NUCLEOTIDE SEQUENCE</scope>
    <source>
        <strain evidence="8">ATCC 34329</strain>
    </source>
</reference>
<evidence type="ECO:0000256" key="5">
    <source>
        <dbReference type="ARBA" id="ARBA00023242"/>
    </source>
</evidence>
<comment type="subcellular location">
    <subcellularLocation>
        <location evidence="1">Nucleus</location>
    </subcellularLocation>
</comment>
<evidence type="ECO:0000256" key="6">
    <source>
        <dbReference type="SAM" id="MobiDB-lite"/>
    </source>
</evidence>
<dbReference type="AlphaFoldDB" id="A0AAD5RKB9"/>
<dbReference type="EMBL" id="JAKWBI020000346">
    <property type="protein sequence ID" value="KAJ2896199.1"/>
    <property type="molecule type" value="Genomic_DNA"/>
</dbReference>
<proteinExistence type="inferred from homology"/>
<protein>
    <submittedName>
        <fullName evidence="8">Origin recognition complex subunit 6</fullName>
    </submittedName>
</protein>
<evidence type="ECO:0000313" key="9">
    <source>
        <dbReference type="Proteomes" id="UP001201980"/>
    </source>
</evidence>
<organism evidence="8 9">
    <name type="scientific">Zalerion maritima</name>
    <dbReference type="NCBI Taxonomy" id="339359"/>
    <lineage>
        <taxon>Eukaryota</taxon>
        <taxon>Fungi</taxon>
        <taxon>Dikarya</taxon>
        <taxon>Ascomycota</taxon>
        <taxon>Pezizomycotina</taxon>
        <taxon>Sordariomycetes</taxon>
        <taxon>Lulworthiomycetidae</taxon>
        <taxon>Lulworthiales</taxon>
        <taxon>Lulworthiaceae</taxon>
        <taxon>Zalerion</taxon>
    </lineage>
</organism>
<keyword evidence="5" id="KW-0539">Nucleus</keyword>
<dbReference type="GO" id="GO:0003677">
    <property type="term" value="F:DNA binding"/>
    <property type="evidence" value="ECO:0007669"/>
    <property type="project" value="UniProtKB-KW"/>
</dbReference>
<dbReference type="GO" id="GO:0006260">
    <property type="term" value="P:DNA replication"/>
    <property type="evidence" value="ECO:0007669"/>
    <property type="project" value="UniProtKB-KW"/>
</dbReference>
<name>A0AAD5RKB9_9PEZI</name>
<feature type="compositionally biased region" description="Low complexity" evidence="6">
    <location>
        <begin position="107"/>
        <end position="127"/>
    </location>
</feature>
<evidence type="ECO:0000259" key="7">
    <source>
        <dbReference type="Pfam" id="PF05460"/>
    </source>
</evidence>
<evidence type="ECO:0000256" key="2">
    <source>
        <dbReference type="ARBA" id="ARBA00010840"/>
    </source>
</evidence>
<keyword evidence="3" id="KW-0235">DNA replication</keyword>
<evidence type="ECO:0000256" key="1">
    <source>
        <dbReference type="ARBA" id="ARBA00004123"/>
    </source>
</evidence>
<keyword evidence="4" id="KW-0238">DNA-binding</keyword>
<keyword evidence="9" id="KW-1185">Reference proteome</keyword>
<evidence type="ECO:0000256" key="4">
    <source>
        <dbReference type="ARBA" id="ARBA00023125"/>
    </source>
</evidence>
<feature type="domain" description="ORC6 first cyclin-like" evidence="7">
    <location>
        <begin position="10"/>
        <end position="93"/>
    </location>
</feature>
<dbReference type="Proteomes" id="UP001201980">
    <property type="component" value="Unassembled WGS sequence"/>
</dbReference>
<comment type="caution">
    <text evidence="8">The sequence shown here is derived from an EMBL/GenBank/DDBJ whole genome shotgun (WGS) entry which is preliminary data.</text>
</comment>
<dbReference type="GO" id="GO:0005664">
    <property type="term" value="C:nuclear origin of replication recognition complex"/>
    <property type="evidence" value="ECO:0007669"/>
    <property type="project" value="InterPro"/>
</dbReference>
<comment type="similarity">
    <text evidence="2">Belongs to the ORC6 family.</text>
</comment>
<accession>A0AAD5RKB9</accession>
<dbReference type="InterPro" id="IPR008721">
    <property type="entry name" value="ORC6_cyclin_first"/>
</dbReference>
<gene>
    <name evidence="8" type="ORF">MKZ38_005767</name>
</gene>
<evidence type="ECO:0000313" key="8">
    <source>
        <dbReference type="EMBL" id="KAJ2896199.1"/>
    </source>
</evidence>